<reference evidence="2" key="1">
    <citation type="submission" date="2020-11" db="EMBL/GenBank/DDBJ databases">
        <authorList>
            <person name="Whiteford S."/>
        </authorList>
    </citation>
    <scope>NUCLEOTIDE SEQUENCE</scope>
</reference>
<keyword evidence="1" id="KW-0732">Signal</keyword>
<sequence>MFYIKPLILFVAIEFTCAFYVRDGSDGSKNAIFESRSPRFSDGILTKKLLRKNKQVYRRESDKAKTDGKGDSQLPYCTDMEKGRWGSGQHMLTRVCNSGLTSEMQQPILEPRGHAQSAPYDDTACNTWRGI</sequence>
<name>A0A8S4GBL3_PLUXY</name>
<evidence type="ECO:0000313" key="3">
    <source>
        <dbReference type="Proteomes" id="UP000653454"/>
    </source>
</evidence>
<dbReference type="Proteomes" id="UP000653454">
    <property type="component" value="Unassembled WGS sequence"/>
</dbReference>
<comment type="caution">
    <text evidence="2">The sequence shown here is derived from an EMBL/GenBank/DDBJ whole genome shotgun (WGS) entry which is preliminary data.</text>
</comment>
<evidence type="ECO:0000256" key="1">
    <source>
        <dbReference type="SAM" id="SignalP"/>
    </source>
</evidence>
<feature type="chain" id="PRO_5035916355" evidence="1">
    <location>
        <begin position="19"/>
        <end position="131"/>
    </location>
</feature>
<proteinExistence type="predicted"/>
<feature type="signal peptide" evidence="1">
    <location>
        <begin position="1"/>
        <end position="18"/>
    </location>
</feature>
<accession>A0A8S4GBL3</accession>
<dbReference type="EMBL" id="CAJHNJ030000186">
    <property type="protein sequence ID" value="CAG9137107.1"/>
    <property type="molecule type" value="Genomic_DNA"/>
</dbReference>
<evidence type="ECO:0000313" key="2">
    <source>
        <dbReference type="EMBL" id="CAG9137107.1"/>
    </source>
</evidence>
<keyword evidence="3" id="KW-1185">Reference proteome</keyword>
<dbReference type="AlphaFoldDB" id="A0A8S4GBL3"/>
<organism evidence="2 3">
    <name type="scientific">Plutella xylostella</name>
    <name type="common">Diamondback moth</name>
    <name type="synonym">Plutella maculipennis</name>
    <dbReference type="NCBI Taxonomy" id="51655"/>
    <lineage>
        <taxon>Eukaryota</taxon>
        <taxon>Metazoa</taxon>
        <taxon>Ecdysozoa</taxon>
        <taxon>Arthropoda</taxon>
        <taxon>Hexapoda</taxon>
        <taxon>Insecta</taxon>
        <taxon>Pterygota</taxon>
        <taxon>Neoptera</taxon>
        <taxon>Endopterygota</taxon>
        <taxon>Lepidoptera</taxon>
        <taxon>Glossata</taxon>
        <taxon>Ditrysia</taxon>
        <taxon>Yponomeutoidea</taxon>
        <taxon>Plutellidae</taxon>
        <taxon>Plutella</taxon>
    </lineage>
</organism>
<protein>
    <submittedName>
        <fullName evidence="2">(diamondback moth) hypothetical protein</fullName>
    </submittedName>
</protein>
<gene>
    <name evidence="2" type="ORF">PLXY2_LOCUS15363</name>
</gene>